<gene>
    <name evidence="15" type="ORF">J5U18_00080</name>
</gene>
<feature type="domain" description="Histidine kinase" evidence="14">
    <location>
        <begin position="523"/>
        <end position="735"/>
    </location>
</feature>
<dbReference type="Pfam" id="PF00360">
    <property type="entry name" value="PHY"/>
    <property type="match status" value="1"/>
</dbReference>
<dbReference type="SMART" id="SM00388">
    <property type="entry name" value="HisKA"/>
    <property type="match status" value="1"/>
</dbReference>
<dbReference type="InterPro" id="IPR003594">
    <property type="entry name" value="HATPase_dom"/>
</dbReference>
<dbReference type="CDD" id="cd00075">
    <property type="entry name" value="HATPase"/>
    <property type="match status" value="1"/>
</dbReference>
<keyword evidence="11" id="KW-0902">Two-component regulatory system</keyword>
<dbReference type="InterPro" id="IPR036097">
    <property type="entry name" value="HisK_dim/P_sf"/>
</dbReference>
<dbReference type="GO" id="GO:0030295">
    <property type="term" value="F:protein kinase activator activity"/>
    <property type="evidence" value="ECO:0007669"/>
    <property type="project" value="TreeGrafter"/>
</dbReference>
<comment type="caution">
    <text evidence="15">The sequence shown here is derived from an EMBL/GenBank/DDBJ whole genome shotgun (WGS) entry which is preliminary data.</text>
</comment>
<sequence length="737" mass="84152">MLENILVQCHEEPIHIPAQIQSFGYLIGFHKTDLTPLVYSQNITAIIPDFQVGKYSLEAVIKTLHIAPIPPIQELLSPASPIFKHKQQLTIDQLTYQLSVYSYQDIIYLELEKNNQENTDFDFGAACQKLIGAKEDDLWEILVQQLADCIHYDRIMVYKFLHDKSGVVIAEHKKESLPSYLNLHYPEFDIPKQARQLYLKNTARILSDVADEPIPLLVMPSTLEKDAHSFDLTYSQLRALSPIHIQYLKNAGVQSSFSISIIKEHKLWGLLTCQNIQAQHLMPHQREQAELLCQIANNAHLTLQLKAKLQHQEQWYDLKRILQQKVLLGGTTQEAILSIQPAIMQVIKADGAAFLKNNQLHTTGVVPKDAVIRSIYQWALNQQQDNLYYSHTFFKDYKHLLPLDGSSAGIMICFIDDDRNDAIIWFKKELQQEISWAGKPEKITQVKMSNGRRILSSSPRISFQIWKQLVKDTARAWHEKDIEAALSIRQFILEIAYLTSSRIADLNQQLIEVNTELEAFSYTVSHDFNTPLAVIQLNTQMIARNPYDAALTEKQSKRIINEVEGMSRLMKNILALSKAKRVDLALTSVDVALILDPLLANLQQVYPSQEINILLEDIYPVYADETMVYQLFLNIVSNAFKYTSNRQKPYIIIKGEETAEAIIYRIKDNGIGIPEEELTKLFQNFTRMSNSQGFDGNGIGLCIVKRLIDRIGGEITIENNIGNGITCTLKFPHQQLT</sequence>
<evidence type="ECO:0000313" key="16">
    <source>
        <dbReference type="Proteomes" id="UP000679691"/>
    </source>
</evidence>
<accession>A0A8T4HB02</accession>
<evidence type="ECO:0000256" key="1">
    <source>
        <dbReference type="ARBA" id="ARBA00000085"/>
    </source>
</evidence>
<dbReference type="SUPFAM" id="SSF55781">
    <property type="entry name" value="GAF domain-like"/>
    <property type="match status" value="2"/>
</dbReference>
<evidence type="ECO:0000256" key="2">
    <source>
        <dbReference type="ARBA" id="ARBA00006402"/>
    </source>
</evidence>
<dbReference type="GO" id="GO:0006355">
    <property type="term" value="P:regulation of DNA-templated transcription"/>
    <property type="evidence" value="ECO:0007669"/>
    <property type="project" value="InterPro"/>
</dbReference>
<dbReference type="Gene3D" id="3.30.565.10">
    <property type="entry name" value="Histidine kinase-like ATPase, C-terminal domain"/>
    <property type="match status" value="1"/>
</dbReference>
<dbReference type="InterPro" id="IPR001294">
    <property type="entry name" value="Phytochrome"/>
</dbReference>
<dbReference type="PROSITE" id="PS50109">
    <property type="entry name" value="HIS_KIN"/>
    <property type="match status" value="1"/>
</dbReference>
<evidence type="ECO:0000259" key="13">
    <source>
        <dbReference type="PROSITE" id="PS50046"/>
    </source>
</evidence>
<evidence type="ECO:0000256" key="3">
    <source>
        <dbReference type="ARBA" id="ARBA00012438"/>
    </source>
</evidence>
<dbReference type="PANTHER" id="PTHR42878:SF7">
    <property type="entry name" value="SENSOR HISTIDINE KINASE GLRK"/>
    <property type="match status" value="1"/>
</dbReference>
<keyword evidence="8" id="KW-0418">Kinase</keyword>
<evidence type="ECO:0000256" key="12">
    <source>
        <dbReference type="ARBA" id="ARBA00023170"/>
    </source>
</evidence>
<dbReference type="InterPro" id="IPR035965">
    <property type="entry name" value="PAS-like_dom_sf"/>
</dbReference>
<dbReference type="GO" id="GO:0009584">
    <property type="term" value="P:detection of visible light"/>
    <property type="evidence" value="ECO:0007669"/>
    <property type="project" value="InterPro"/>
</dbReference>
<evidence type="ECO:0000256" key="10">
    <source>
        <dbReference type="ARBA" id="ARBA00022991"/>
    </source>
</evidence>
<dbReference type="InterPro" id="IPR029016">
    <property type="entry name" value="GAF-like_dom_sf"/>
</dbReference>
<dbReference type="GO" id="GO:0005524">
    <property type="term" value="F:ATP binding"/>
    <property type="evidence" value="ECO:0007669"/>
    <property type="project" value="UniProtKB-KW"/>
</dbReference>
<evidence type="ECO:0000259" key="14">
    <source>
        <dbReference type="PROSITE" id="PS50109"/>
    </source>
</evidence>
<organism evidence="15 16">
    <name type="scientific">Rhinopithecimicrobium faecis</name>
    <dbReference type="NCBI Taxonomy" id="2820698"/>
    <lineage>
        <taxon>Bacteria</taxon>
        <taxon>Pseudomonadati</taxon>
        <taxon>Bacteroidota</taxon>
        <taxon>Sphingobacteriia</taxon>
        <taxon>Sphingobacteriales</taxon>
        <taxon>Sphingobacteriaceae</taxon>
        <taxon>Rhinopithecimicrobium</taxon>
    </lineage>
</organism>
<reference evidence="15" key="1">
    <citation type="submission" date="2021-03" db="EMBL/GenBank/DDBJ databases">
        <authorList>
            <person name="Lu T."/>
            <person name="Wang Q."/>
            <person name="Han X."/>
        </authorList>
    </citation>
    <scope>NUCLEOTIDE SEQUENCE</scope>
    <source>
        <strain evidence="15">WQ 2009</strain>
    </source>
</reference>
<dbReference type="InterPro" id="IPR005467">
    <property type="entry name" value="His_kinase_dom"/>
</dbReference>
<evidence type="ECO:0000256" key="9">
    <source>
        <dbReference type="ARBA" id="ARBA00022840"/>
    </source>
</evidence>
<evidence type="ECO:0000256" key="8">
    <source>
        <dbReference type="ARBA" id="ARBA00022777"/>
    </source>
</evidence>
<dbReference type="SUPFAM" id="SSF55785">
    <property type="entry name" value="PYP-like sensor domain (PAS domain)"/>
    <property type="match status" value="1"/>
</dbReference>
<name>A0A8T4HB02_9SPHI</name>
<dbReference type="PANTHER" id="PTHR42878">
    <property type="entry name" value="TWO-COMPONENT HISTIDINE KINASE"/>
    <property type="match status" value="1"/>
</dbReference>
<comment type="catalytic activity">
    <reaction evidence="1">
        <text>ATP + protein L-histidine = ADP + protein N-phospho-L-histidine.</text>
        <dbReference type="EC" id="2.7.13.3"/>
    </reaction>
</comment>
<dbReference type="GO" id="GO:0000156">
    <property type="term" value="F:phosphorelay response regulator activity"/>
    <property type="evidence" value="ECO:0007669"/>
    <property type="project" value="TreeGrafter"/>
</dbReference>
<evidence type="ECO:0000256" key="6">
    <source>
        <dbReference type="ARBA" id="ARBA00022679"/>
    </source>
</evidence>
<keyword evidence="16" id="KW-1185">Reference proteome</keyword>
<dbReference type="InterPro" id="IPR050351">
    <property type="entry name" value="BphY/WalK/GraS-like"/>
</dbReference>
<dbReference type="SMART" id="SM00387">
    <property type="entry name" value="HATPase_c"/>
    <property type="match status" value="1"/>
</dbReference>
<dbReference type="SUPFAM" id="SSF55874">
    <property type="entry name" value="ATPase domain of HSP90 chaperone/DNA topoisomerase II/histidine kinase"/>
    <property type="match status" value="1"/>
</dbReference>
<keyword evidence="9" id="KW-0067">ATP-binding</keyword>
<dbReference type="InterPro" id="IPR003661">
    <property type="entry name" value="HisK_dim/P_dom"/>
</dbReference>
<dbReference type="Pfam" id="PF00512">
    <property type="entry name" value="HisKA"/>
    <property type="match status" value="1"/>
</dbReference>
<dbReference type="Gene3D" id="3.30.450.20">
    <property type="entry name" value="PAS domain"/>
    <property type="match status" value="1"/>
</dbReference>
<dbReference type="GO" id="GO:0009881">
    <property type="term" value="F:photoreceptor activity"/>
    <property type="evidence" value="ECO:0007669"/>
    <property type="project" value="UniProtKB-KW"/>
</dbReference>
<keyword evidence="7" id="KW-0547">Nucleotide-binding</keyword>
<dbReference type="InterPro" id="IPR043150">
    <property type="entry name" value="Phytochrome_PHY_sf"/>
</dbReference>
<keyword evidence="12" id="KW-0675">Receptor</keyword>
<dbReference type="CDD" id="cd00082">
    <property type="entry name" value="HisKA"/>
    <property type="match status" value="1"/>
</dbReference>
<keyword evidence="6" id="KW-0808">Transferase</keyword>
<dbReference type="InterPro" id="IPR036890">
    <property type="entry name" value="HATPase_C_sf"/>
</dbReference>
<dbReference type="Gene3D" id="3.30.450.270">
    <property type="match status" value="1"/>
</dbReference>
<evidence type="ECO:0000256" key="7">
    <source>
        <dbReference type="ARBA" id="ARBA00022741"/>
    </source>
</evidence>
<dbReference type="InterPro" id="IPR003018">
    <property type="entry name" value="GAF"/>
</dbReference>
<dbReference type="Gene3D" id="3.30.450.40">
    <property type="match status" value="1"/>
</dbReference>
<evidence type="ECO:0000256" key="5">
    <source>
        <dbReference type="ARBA" id="ARBA00022606"/>
    </source>
</evidence>
<proteinExistence type="inferred from homology"/>
<dbReference type="InterPro" id="IPR013515">
    <property type="entry name" value="Phytochrome_cen-reg"/>
</dbReference>
<dbReference type="GO" id="GO:0007234">
    <property type="term" value="P:osmosensory signaling via phosphorelay pathway"/>
    <property type="evidence" value="ECO:0007669"/>
    <property type="project" value="TreeGrafter"/>
</dbReference>
<dbReference type="PROSITE" id="PS50046">
    <property type="entry name" value="PHYTOCHROME_2"/>
    <property type="match status" value="1"/>
</dbReference>
<dbReference type="SMART" id="SM00065">
    <property type="entry name" value="GAF"/>
    <property type="match status" value="1"/>
</dbReference>
<feature type="domain" description="Phytochrome chromophore attachment site" evidence="13">
    <location>
        <begin position="134"/>
        <end position="298"/>
    </location>
</feature>
<dbReference type="EMBL" id="JAGKSB010000001">
    <property type="protein sequence ID" value="MBP3941971.1"/>
    <property type="molecule type" value="Genomic_DNA"/>
</dbReference>
<evidence type="ECO:0000256" key="4">
    <source>
        <dbReference type="ARBA" id="ARBA00022543"/>
    </source>
</evidence>
<dbReference type="AlphaFoldDB" id="A0A8T4HB02"/>
<evidence type="ECO:0000256" key="11">
    <source>
        <dbReference type="ARBA" id="ARBA00023012"/>
    </source>
</evidence>
<dbReference type="EC" id="2.7.13.3" evidence="3"/>
<dbReference type="Pfam" id="PF08446">
    <property type="entry name" value="PAS_2"/>
    <property type="match status" value="1"/>
</dbReference>
<keyword evidence="4" id="KW-0600">Photoreceptor protein</keyword>
<keyword evidence="5" id="KW-0716">Sensory transduction</keyword>
<dbReference type="PRINTS" id="PR01033">
    <property type="entry name" value="PHYTOCHROME"/>
</dbReference>
<dbReference type="InterPro" id="IPR013654">
    <property type="entry name" value="PAS_2"/>
</dbReference>
<dbReference type="Pfam" id="PF01590">
    <property type="entry name" value="GAF"/>
    <property type="match status" value="1"/>
</dbReference>
<protein>
    <recommendedName>
        <fullName evidence="3">histidine kinase</fullName>
        <ecNumber evidence="3">2.7.13.3</ecNumber>
    </recommendedName>
</protein>
<comment type="similarity">
    <text evidence="2">In the N-terminal section; belongs to the phytochrome family.</text>
</comment>
<keyword evidence="10" id="KW-0157">Chromophore</keyword>
<dbReference type="SUPFAM" id="SSF47384">
    <property type="entry name" value="Homodimeric domain of signal transducing histidine kinase"/>
    <property type="match status" value="1"/>
</dbReference>
<dbReference type="Gene3D" id="1.10.287.130">
    <property type="match status" value="1"/>
</dbReference>
<dbReference type="GO" id="GO:0000155">
    <property type="term" value="F:phosphorelay sensor kinase activity"/>
    <property type="evidence" value="ECO:0007669"/>
    <property type="project" value="InterPro"/>
</dbReference>
<dbReference type="RefSeq" id="WP_353545459.1">
    <property type="nucleotide sequence ID" value="NZ_JAGKSB010000001.1"/>
</dbReference>
<dbReference type="InterPro" id="IPR016132">
    <property type="entry name" value="Phyto_chromo_attachment"/>
</dbReference>
<evidence type="ECO:0000313" key="15">
    <source>
        <dbReference type="EMBL" id="MBP3941971.1"/>
    </source>
</evidence>
<dbReference type="Pfam" id="PF02518">
    <property type="entry name" value="HATPase_c"/>
    <property type="match status" value="1"/>
</dbReference>
<dbReference type="Proteomes" id="UP000679691">
    <property type="component" value="Unassembled WGS sequence"/>
</dbReference>